<reference evidence="14" key="1">
    <citation type="submission" date="2019-08" db="EMBL/GenBank/DDBJ databases">
        <title>Phocoena sinus (Vaquita) genome, mPhoSin1, primary haplotype.</title>
        <authorList>
            <person name="Morin P."/>
            <person name="Mountcastle J."/>
            <person name="Fungtammasan C."/>
            <person name="Rhie A."/>
            <person name="Rojas-Bracho L."/>
            <person name="Smith C.R."/>
            <person name="Taylor B.L."/>
            <person name="Gulland F.M.D."/>
            <person name="Musser W."/>
            <person name="Houck M."/>
            <person name="Haase B."/>
            <person name="Paez S."/>
            <person name="Howe K."/>
            <person name="Torrance J."/>
            <person name="Formenti G."/>
            <person name="Phillippy A."/>
            <person name="Ryder O."/>
            <person name="Jarvis E.D."/>
            <person name="Fedrigo O."/>
        </authorList>
    </citation>
    <scope>NUCLEOTIDE SEQUENCE [LARGE SCALE GENOMIC DNA]</scope>
</reference>
<keyword evidence="7" id="KW-0333">Golgi apparatus</keyword>
<accession>A0A8C9CGH8</accession>
<evidence type="ECO:0000256" key="8">
    <source>
        <dbReference type="ARBA" id="ARBA00023054"/>
    </source>
</evidence>
<evidence type="ECO:0000313" key="15">
    <source>
        <dbReference type="Proteomes" id="UP000694554"/>
    </source>
</evidence>
<reference evidence="14" key="2">
    <citation type="submission" date="2025-08" db="UniProtKB">
        <authorList>
            <consortium name="Ensembl"/>
        </authorList>
    </citation>
    <scope>IDENTIFICATION</scope>
</reference>
<comment type="subunit">
    <text evidence="10">Component of the Golgi-associated retrograde protein (GARP) complex, also called VFT (VPS fifty-three) complex, composed of VPS51, VPS52, VPS53 and VPS54. EIPR1 interacts with GARP complex and mediates its recruitment to the trans-Golgi network. Interacts with VPS51 in an EIPR1-independent manner.</text>
</comment>
<proteinExistence type="inferred from homology"/>
<keyword evidence="4" id="KW-0813">Transport</keyword>
<dbReference type="Pfam" id="PF07928">
    <property type="entry name" value="Vps54"/>
    <property type="match status" value="1"/>
</dbReference>
<dbReference type="InterPro" id="IPR019515">
    <property type="entry name" value="VPS54_N"/>
</dbReference>
<evidence type="ECO:0000256" key="2">
    <source>
        <dbReference type="ARBA" id="ARBA00009150"/>
    </source>
</evidence>
<evidence type="ECO:0000256" key="5">
    <source>
        <dbReference type="ARBA" id="ARBA00022553"/>
    </source>
</evidence>
<evidence type="ECO:0000259" key="13">
    <source>
        <dbReference type="Pfam" id="PF10475"/>
    </source>
</evidence>
<dbReference type="PANTHER" id="PTHR12965:SF0">
    <property type="entry name" value="VACUOLAR PROTEIN SORTING-ASSOCIATED PROTEIN 54"/>
    <property type="match status" value="1"/>
</dbReference>
<dbReference type="GO" id="GO:0000938">
    <property type="term" value="C:GARP complex"/>
    <property type="evidence" value="ECO:0007669"/>
    <property type="project" value="InterPro"/>
</dbReference>
<evidence type="ECO:0000256" key="9">
    <source>
        <dbReference type="ARBA" id="ARBA00058043"/>
    </source>
</evidence>
<evidence type="ECO:0000256" key="3">
    <source>
        <dbReference type="ARBA" id="ARBA00017665"/>
    </source>
</evidence>
<feature type="region of interest" description="Disordered" evidence="11">
    <location>
        <begin position="372"/>
        <end position="414"/>
    </location>
</feature>
<dbReference type="GO" id="GO:0019905">
    <property type="term" value="F:syntaxin binding"/>
    <property type="evidence" value="ECO:0007669"/>
    <property type="project" value="TreeGrafter"/>
</dbReference>
<evidence type="ECO:0000256" key="7">
    <source>
        <dbReference type="ARBA" id="ARBA00023034"/>
    </source>
</evidence>
<feature type="domain" description="Vacuolar protein sorting-associated protein 54 N-terminal" evidence="13">
    <location>
        <begin position="81"/>
        <end position="231"/>
    </location>
</feature>
<feature type="compositionally biased region" description="Low complexity" evidence="11">
    <location>
        <begin position="396"/>
        <end position="411"/>
    </location>
</feature>
<feature type="domain" description="Vacuolar protein sorting-associated protein 54 C-terminal" evidence="12">
    <location>
        <begin position="575"/>
        <end position="704"/>
    </location>
</feature>
<gene>
    <name evidence="14" type="primary">VPS54</name>
</gene>
<dbReference type="AlphaFoldDB" id="A0A8C9CGH8"/>
<dbReference type="Gene3D" id="1.20.1280.130">
    <property type="match status" value="1"/>
</dbReference>
<evidence type="ECO:0000259" key="12">
    <source>
        <dbReference type="Pfam" id="PF07928"/>
    </source>
</evidence>
<dbReference type="GeneTree" id="ENSGT00390000000583"/>
<name>A0A8C9CGH8_PHOSS</name>
<evidence type="ECO:0000256" key="1">
    <source>
        <dbReference type="ARBA" id="ARBA00004601"/>
    </source>
</evidence>
<keyword evidence="8" id="KW-0175">Coiled coil</keyword>
<sequence length="815" mass="92326">REKIHERCKKICPPKDTFDRTLLHTHDKSRTDLEQVPKIFMKPDFALDDSLTFNSVLPWSHFNTAGGKGNRDAASSKLLQEKLSHYLDIVEVNIAHQISLRSEAFFHAMTSQHELQDYLKKTSQAVKMLRDKIAQIDKVMCDGSLHILRLALTRNNCVKVYNKLKLMATVHQTQPTVQVLLSTSEFVGALDLIATTQEVLQQELQGIHSFRHLGSQLCELEKLIDKMMIAEFSTYSHSDLNRPLEDDCQILEECVINKVSQIEDIDTDVVLKLADQMRMLNFLQWFDLLKDIFSKFTIFLQRVKATLNIIHSVVLSVLDKNQRTRELEEISQQKNAAKDNSLDTEVAYLIHEGMFISDAFSESELTPIAIDTTSQRNASPNSEPCSSDSVSEPECTTDSSSSKEQTSSSVTPGAVDIMVNEDMKLTDLELGKLANNVQELLYSASDICHDRAVKFLMSRAKDGFLEKLNSTEFITLSRLMETFILETEQICGRKSMSLLGALQSQANKFVNRFHEERKTKLSLLLDNERWKQADVPAEFQDLVDSIADGKIALPEKKSGATEERKPAEVLIVEGQQYAVVGTVLLLIRIILEYCQCVDNIPSVTTDMLTRLSDLLKYFNSRSCQLVLGAGALQVVGLKTITTKNLALSSRCLQLIVHYIPVIRAHFEARLQPKQYSMLRHFDHITKDYHDHIAEISAKLVAIMDSLFDKLLSKYEVKAPVPSACFRNICKQMAKMHEAIFDLLPEEQTQMLFLRINASYKLHLKKQLSHLNVINDGGPQNGLVTADVAFYTGNLQALKGLKDLDLNMAEIWEQKR</sequence>
<dbReference type="Gene3D" id="6.10.250.860">
    <property type="match status" value="1"/>
</dbReference>
<reference evidence="14" key="3">
    <citation type="submission" date="2025-09" db="UniProtKB">
        <authorList>
            <consortium name="Ensembl"/>
        </authorList>
    </citation>
    <scope>IDENTIFICATION</scope>
</reference>
<dbReference type="FunFam" id="1.20.1280.130:FF:000001">
    <property type="entry name" value="Vacuolar protein sorting-associated protein 54"/>
    <property type="match status" value="1"/>
</dbReference>
<evidence type="ECO:0000313" key="14">
    <source>
        <dbReference type="Ensembl" id="ENSPSNP00000021887.1"/>
    </source>
</evidence>
<evidence type="ECO:0000256" key="10">
    <source>
        <dbReference type="ARBA" id="ARBA00063265"/>
    </source>
</evidence>
<protein>
    <recommendedName>
        <fullName evidence="3">Vacuolar protein sorting-associated protein 54</fullName>
    </recommendedName>
</protein>
<dbReference type="GO" id="GO:0006896">
    <property type="term" value="P:Golgi to vacuole transport"/>
    <property type="evidence" value="ECO:0007669"/>
    <property type="project" value="TreeGrafter"/>
</dbReference>
<keyword evidence="15" id="KW-1185">Reference proteome</keyword>
<dbReference type="Pfam" id="PF10475">
    <property type="entry name" value="Vps54_N"/>
    <property type="match status" value="1"/>
</dbReference>
<evidence type="ECO:0000256" key="11">
    <source>
        <dbReference type="SAM" id="MobiDB-lite"/>
    </source>
</evidence>
<feature type="compositionally biased region" description="Polar residues" evidence="11">
    <location>
        <begin position="372"/>
        <end position="390"/>
    </location>
</feature>
<comment type="function">
    <text evidence="9">Acts as a component of the GARP complex that is involved in retrograde transport from early and late endosomes to the trans-Golgi network (TGN). The GARP complex is required for the maintenance of the cycling of mannose 6-phosphate receptors between the TGN and endosomes, this cycling is necessary for proper lysosomal sorting of acid hydrolases such as CTSD. Within the GARP complex, required to tether the complex to the TGN. Not involved in endocytic recycling.</text>
</comment>
<dbReference type="Proteomes" id="UP000694554">
    <property type="component" value="Chromosome 13"/>
</dbReference>
<dbReference type="GO" id="GO:0005829">
    <property type="term" value="C:cytosol"/>
    <property type="evidence" value="ECO:0007669"/>
    <property type="project" value="GOC"/>
</dbReference>
<dbReference type="Ensembl" id="ENSPSNT00000024628.1">
    <property type="protein sequence ID" value="ENSPSNP00000021887.1"/>
    <property type="gene ID" value="ENSPSNG00000015574.1"/>
</dbReference>
<dbReference type="GO" id="GO:0042147">
    <property type="term" value="P:retrograde transport, endosome to Golgi"/>
    <property type="evidence" value="ECO:0007669"/>
    <property type="project" value="InterPro"/>
</dbReference>
<evidence type="ECO:0000256" key="4">
    <source>
        <dbReference type="ARBA" id="ARBA00022448"/>
    </source>
</evidence>
<organism evidence="14 15">
    <name type="scientific">Phocoena sinus</name>
    <name type="common">Vaquita</name>
    <dbReference type="NCBI Taxonomy" id="42100"/>
    <lineage>
        <taxon>Eukaryota</taxon>
        <taxon>Metazoa</taxon>
        <taxon>Chordata</taxon>
        <taxon>Craniata</taxon>
        <taxon>Vertebrata</taxon>
        <taxon>Euteleostomi</taxon>
        <taxon>Mammalia</taxon>
        <taxon>Eutheria</taxon>
        <taxon>Laurasiatheria</taxon>
        <taxon>Artiodactyla</taxon>
        <taxon>Whippomorpha</taxon>
        <taxon>Cetacea</taxon>
        <taxon>Odontoceti</taxon>
        <taxon>Phocoenidae</taxon>
        <taxon>Phocoena</taxon>
    </lineage>
</organism>
<dbReference type="InterPro" id="IPR012501">
    <property type="entry name" value="Vps54_C"/>
</dbReference>
<keyword evidence="5" id="KW-0597">Phosphoprotein</keyword>
<keyword evidence="6" id="KW-0653">Protein transport</keyword>
<dbReference type="PANTHER" id="PTHR12965">
    <property type="entry name" value="VACUOLAR PROTEIN SORTING 54"/>
    <property type="match status" value="1"/>
</dbReference>
<dbReference type="InterPro" id="IPR039745">
    <property type="entry name" value="Vps54"/>
</dbReference>
<comment type="similarity">
    <text evidence="2">Belongs to the VPS54 family.</text>
</comment>
<comment type="subcellular location">
    <subcellularLocation>
        <location evidence="1">Golgi apparatus</location>
        <location evidence="1">trans-Golgi network</location>
    </subcellularLocation>
</comment>
<dbReference type="GO" id="GO:0015031">
    <property type="term" value="P:protein transport"/>
    <property type="evidence" value="ECO:0007669"/>
    <property type="project" value="UniProtKB-KW"/>
</dbReference>
<evidence type="ECO:0000256" key="6">
    <source>
        <dbReference type="ARBA" id="ARBA00022927"/>
    </source>
</evidence>